<feature type="transmembrane region" description="Helical" evidence="4">
    <location>
        <begin position="347"/>
        <end position="365"/>
    </location>
</feature>
<dbReference type="PATRIC" id="fig|1123269.5.peg.3903"/>
<dbReference type="KEGG" id="ssan:NX02_19960"/>
<evidence type="ECO:0000313" key="6">
    <source>
        <dbReference type="EMBL" id="AHE55651.1"/>
    </source>
</evidence>
<evidence type="ECO:0000259" key="5">
    <source>
        <dbReference type="Pfam" id="PF01514"/>
    </source>
</evidence>
<dbReference type="InterPro" id="IPR000067">
    <property type="entry name" value="FlgMring_FliF"/>
</dbReference>
<dbReference type="GO" id="GO:0016020">
    <property type="term" value="C:membrane"/>
    <property type="evidence" value="ECO:0007669"/>
    <property type="project" value="UniProtKB-SubCell"/>
</dbReference>
<dbReference type="PANTHER" id="PTHR30046">
    <property type="entry name" value="FLAGELLAR M-RING PROTEIN"/>
    <property type="match status" value="1"/>
</dbReference>
<dbReference type="PANTHER" id="PTHR30046:SF0">
    <property type="entry name" value="FLAGELLAR M-RING PROTEIN"/>
    <property type="match status" value="1"/>
</dbReference>
<dbReference type="NCBIfam" id="TIGR00206">
    <property type="entry name" value="fliF"/>
    <property type="match status" value="1"/>
</dbReference>
<gene>
    <name evidence="6" type="ORF">NX02_19960</name>
</gene>
<dbReference type="AlphaFoldDB" id="W0AEX6"/>
<name>W0AEX6_9SPHN</name>
<evidence type="ECO:0000256" key="1">
    <source>
        <dbReference type="ARBA" id="ARBA00004370"/>
    </source>
</evidence>
<evidence type="ECO:0000313" key="7">
    <source>
        <dbReference type="Proteomes" id="UP000018851"/>
    </source>
</evidence>
<dbReference type="STRING" id="1123269.NX02_19960"/>
<keyword evidence="4" id="KW-0812">Transmembrane</keyword>
<evidence type="ECO:0000256" key="4">
    <source>
        <dbReference type="SAM" id="Phobius"/>
    </source>
</evidence>
<keyword evidence="7" id="KW-1185">Reference proteome</keyword>
<dbReference type="GO" id="GO:0071973">
    <property type="term" value="P:bacterial-type flagellum-dependent cell motility"/>
    <property type="evidence" value="ECO:0007669"/>
    <property type="project" value="InterPro"/>
</dbReference>
<dbReference type="InterPro" id="IPR043427">
    <property type="entry name" value="YscJ/FliF"/>
</dbReference>
<dbReference type="GO" id="GO:0003774">
    <property type="term" value="F:cytoskeletal motor activity"/>
    <property type="evidence" value="ECO:0007669"/>
    <property type="project" value="InterPro"/>
</dbReference>
<dbReference type="Pfam" id="PF01514">
    <property type="entry name" value="YscJ_FliF"/>
    <property type="match status" value="1"/>
</dbReference>
<dbReference type="Proteomes" id="UP000018851">
    <property type="component" value="Chromosome"/>
</dbReference>
<dbReference type="eggNOG" id="COG1766">
    <property type="taxonomic scope" value="Bacteria"/>
</dbReference>
<dbReference type="Gene3D" id="3.30.300.30">
    <property type="match status" value="1"/>
</dbReference>
<keyword evidence="2 4" id="KW-0472">Membrane</keyword>
<accession>W0AEX6</accession>
<feature type="domain" description="Flagellar M-ring N-terminal" evidence="5">
    <location>
        <begin position="41"/>
        <end position="214"/>
    </location>
</feature>
<feature type="compositionally biased region" description="Pro residues" evidence="3">
    <location>
        <begin position="321"/>
        <end position="334"/>
    </location>
</feature>
<feature type="transmembrane region" description="Helical" evidence="4">
    <location>
        <begin position="18"/>
        <end position="40"/>
    </location>
</feature>
<dbReference type="GO" id="GO:0009431">
    <property type="term" value="C:bacterial-type flagellum basal body, MS ring"/>
    <property type="evidence" value="ECO:0007669"/>
    <property type="project" value="InterPro"/>
</dbReference>
<dbReference type="EMBL" id="CP006644">
    <property type="protein sequence ID" value="AHE55651.1"/>
    <property type="molecule type" value="Genomic_DNA"/>
</dbReference>
<dbReference type="OrthoDB" id="9807026at2"/>
<dbReference type="InterPro" id="IPR006182">
    <property type="entry name" value="FliF_N_dom"/>
</dbReference>
<dbReference type="HOGENOM" id="CLU_686774_0_0_5"/>
<dbReference type="PRINTS" id="PR01009">
    <property type="entry name" value="FLGMRINGFLIF"/>
</dbReference>
<proteinExistence type="predicted"/>
<dbReference type="InterPro" id="IPR045851">
    <property type="entry name" value="AMP-bd_C_sf"/>
</dbReference>
<protein>
    <recommendedName>
        <fullName evidence="5">Flagellar M-ring N-terminal domain-containing protein</fullName>
    </recommendedName>
</protein>
<sequence>MAITTLDRFRALPHDRRLGVAGVLLALVALLAAAAWFVLWRNPYRPLFTDLKTADAATIIAELDRTKTPYQLDDDGSTILVPEDRVAPTRIAVMGADLPLKGTVGFEIFNESDMGLTEFAQRINYQRALQGELARTIMTLQSIDTARLHLTLGERALFREQRTPSKASVTVIPRVGMQVDGPTVAGIQRLVAGAVPDLEAGNVAVIDGMGRVISGGAPTVSVLTGTQPMSAWEHGYADRIRAAIEAAFPARPVTVRVLAPLAPDEGVANDALRTVAVRVDLQFSGGDAAPPAVQQVVADAIGFVDGDVVVTSVVPSALPQPSGPAPRPVAPPTPAGAGASDSIPDGALWWGGSALVLGILLLIAARRRRAVRAPLDDEQRLAFADRLRDALDRQDTANARR</sequence>
<organism evidence="6 7">
    <name type="scientific">Sphingomonas sanxanigenens DSM 19645 = NX02</name>
    <dbReference type="NCBI Taxonomy" id="1123269"/>
    <lineage>
        <taxon>Bacteria</taxon>
        <taxon>Pseudomonadati</taxon>
        <taxon>Pseudomonadota</taxon>
        <taxon>Alphaproteobacteria</taxon>
        <taxon>Sphingomonadales</taxon>
        <taxon>Sphingomonadaceae</taxon>
        <taxon>Sphingomonas</taxon>
    </lineage>
</organism>
<keyword evidence="4" id="KW-1133">Transmembrane helix</keyword>
<reference evidence="6 7" key="1">
    <citation type="submission" date="2013-07" db="EMBL/GenBank/DDBJ databases">
        <title>Completed genome of Sphingomonas sanxanigenens NX02.</title>
        <authorList>
            <person name="Ma T."/>
            <person name="Huang H."/>
            <person name="Wu M."/>
            <person name="Li X."/>
            <person name="Li G."/>
        </authorList>
    </citation>
    <scope>NUCLEOTIDE SEQUENCE [LARGE SCALE GENOMIC DNA]</scope>
    <source>
        <strain evidence="6 7">NX02</strain>
    </source>
</reference>
<evidence type="ECO:0000256" key="2">
    <source>
        <dbReference type="ARBA" id="ARBA00023136"/>
    </source>
</evidence>
<feature type="region of interest" description="Disordered" evidence="3">
    <location>
        <begin position="315"/>
        <end position="338"/>
    </location>
</feature>
<evidence type="ECO:0000256" key="3">
    <source>
        <dbReference type="SAM" id="MobiDB-lite"/>
    </source>
</evidence>
<dbReference type="RefSeq" id="WP_025293802.1">
    <property type="nucleotide sequence ID" value="NZ_CP006644.1"/>
</dbReference>
<comment type="subcellular location">
    <subcellularLocation>
        <location evidence="1">Membrane</location>
    </subcellularLocation>
</comment>